<dbReference type="SMART" id="SM00271">
    <property type="entry name" value="DnaJ"/>
    <property type="match status" value="1"/>
</dbReference>
<comment type="caution">
    <text evidence="9">The sequence shown here is derived from an EMBL/GenBank/DDBJ whole genome shotgun (WGS) entry which is preliminary data.</text>
</comment>
<evidence type="ECO:0000256" key="4">
    <source>
        <dbReference type="PROSITE-ProRule" id="PRU00042"/>
    </source>
</evidence>
<feature type="compositionally biased region" description="Acidic residues" evidence="6">
    <location>
        <begin position="284"/>
        <end position="310"/>
    </location>
</feature>
<dbReference type="SMART" id="SM00355">
    <property type="entry name" value="ZnF_C2H2"/>
    <property type="match status" value="2"/>
</dbReference>
<dbReference type="SMART" id="SM00451">
    <property type="entry name" value="ZnF_U1"/>
    <property type="match status" value="1"/>
</dbReference>
<feature type="region of interest" description="Disordered" evidence="6">
    <location>
        <begin position="363"/>
        <end position="410"/>
    </location>
</feature>
<dbReference type="Proteomes" id="UP000186922">
    <property type="component" value="Unassembled WGS sequence"/>
</dbReference>
<dbReference type="PROSITE" id="PS50157">
    <property type="entry name" value="ZINC_FINGER_C2H2_2"/>
    <property type="match status" value="1"/>
</dbReference>
<dbReference type="Pfam" id="PF21884">
    <property type="entry name" value="ZUO1-like_ZHD"/>
    <property type="match status" value="1"/>
</dbReference>
<dbReference type="InterPro" id="IPR001623">
    <property type="entry name" value="DnaJ_domain"/>
</dbReference>
<name>A0A1D1W2D2_RAMVA</name>
<keyword evidence="3" id="KW-0862">Zinc</keyword>
<dbReference type="InterPro" id="IPR013087">
    <property type="entry name" value="Znf_C2H2_type"/>
</dbReference>
<evidence type="ECO:0000313" key="9">
    <source>
        <dbReference type="EMBL" id="GAV07702.1"/>
    </source>
</evidence>
<dbReference type="InterPro" id="IPR054076">
    <property type="entry name" value="ZUO1-like_ZHD"/>
</dbReference>
<dbReference type="SUPFAM" id="SSF57667">
    <property type="entry name" value="beta-beta-alpha zinc fingers"/>
    <property type="match status" value="1"/>
</dbReference>
<dbReference type="PROSITE" id="PS50076">
    <property type="entry name" value="DNAJ_2"/>
    <property type="match status" value="1"/>
</dbReference>
<dbReference type="SUPFAM" id="SSF46565">
    <property type="entry name" value="Chaperone J-domain"/>
    <property type="match status" value="1"/>
</dbReference>
<keyword evidence="1" id="KW-0479">Metal-binding</keyword>
<dbReference type="InterPro" id="IPR051964">
    <property type="entry name" value="Chaperone_stress_response"/>
</dbReference>
<keyword evidence="2 4" id="KW-0863">Zinc-finger</keyword>
<reference evidence="9 10" key="1">
    <citation type="journal article" date="2016" name="Nat. Commun.">
        <title>Extremotolerant tardigrade genome and improved radiotolerance of human cultured cells by tardigrade-unique protein.</title>
        <authorList>
            <person name="Hashimoto T."/>
            <person name="Horikawa D.D."/>
            <person name="Saito Y."/>
            <person name="Kuwahara H."/>
            <person name="Kozuka-Hata H."/>
            <person name="Shin-I T."/>
            <person name="Minakuchi Y."/>
            <person name="Ohishi K."/>
            <person name="Motoyama A."/>
            <person name="Aizu T."/>
            <person name="Enomoto A."/>
            <person name="Kondo K."/>
            <person name="Tanaka S."/>
            <person name="Hara Y."/>
            <person name="Koshikawa S."/>
            <person name="Sagara H."/>
            <person name="Miura T."/>
            <person name="Yokobori S."/>
            <person name="Miyagawa K."/>
            <person name="Suzuki Y."/>
            <person name="Kubo T."/>
            <person name="Oyama M."/>
            <person name="Kohara Y."/>
            <person name="Fujiyama A."/>
            <person name="Arakawa K."/>
            <person name="Katayama T."/>
            <person name="Toyoda A."/>
            <person name="Kunieda T."/>
        </authorList>
    </citation>
    <scope>NUCLEOTIDE SEQUENCE [LARGE SCALE GENOMIC DNA]</scope>
    <source>
        <strain evidence="9 10">YOKOZUNA-1</strain>
    </source>
</reference>
<evidence type="ECO:0000256" key="3">
    <source>
        <dbReference type="ARBA" id="ARBA00022833"/>
    </source>
</evidence>
<feature type="compositionally biased region" description="Basic and acidic residues" evidence="6">
    <location>
        <begin position="260"/>
        <end position="283"/>
    </location>
</feature>
<feature type="domain" description="J" evidence="7">
    <location>
        <begin position="3"/>
        <end position="74"/>
    </location>
</feature>
<evidence type="ECO:0000259" key="7">
    <source>
        <dbReference type="PROSITE" id="PS50076"/>
    </source>
</evidence>
<dbReference type="OrthoDB" id="552049at2759"/>
<feature type="domain" description="C2H2-type" evidence="8">
    <location>
        <begin position="466"/>
        <end position="495"/>
    </location>
</feature>
<dbReference type="Pfam" id="PF12171">
    <property type="entry name" value="zf-C2H2_jaz"/>
    <property type="match status" value="1"/>
</dbReference>
<dbReference type="GO" id="GO:0005737">
    <property type="term" value="C:cytoplasm"/>
    <property type="evidence" value="ECO:0007669"/>
    <property type="project" value="TreeGrafter"/>
</dbReference>
<evidence type="ECO:0008006" key="11">
    <source>
        <dbReference type="Google" id="ProtNLM"/>
    </source>
</evidence>
<proteinExistence type="predicted"/>
<keyword evidence="5" id="KW-0175">Coiled coil</keyword>
<dbReference type="CDD" id="cd06257">
    <property type="entry name" value="DnaJ"/>
    <property type="match status" value="1"/>
</dbReference>
<keyword evidence="10" id="KW-1185">Reference proteome</keyword>
<dbReference type="PROSITE" id="PS00028">
    <property type="entry name" value="ZINC_FINGER_C2H2_1"/>
    <property type="match status" value="2"/>
</dbReference>
<feature type="region of interest" description="Disordered" evidence="6">
    <location>
        <begin position="234"/>
        <end position="313"/>
    </location>
</feature>
<dbReference type="PANTHER" id="PTHR44029:SF1">
    <property type="entry name" value="DNAJ HOMOLOG SUBFAMILY C MEMBER 21"/>
    <property type="match status" value="1"/>
</dbReference>
<dbReference type="STRING" id="947166.A0A1D1W2D2"/>
<dbReference type="InterPro" id="IPR018253">
    <property type="entry name" value="DnaJ_domain_CS"/>
</dbReference>
<dbReference type="GO" id="GO:0003676">
    <property type="term" value="F:nucleic acid binding"/>
    <property type="evidence" value="ECO:0007669"/>
    <property type="project" value="InterPro"/>
</dbReference>
<evidence type="ECO:0000256" key="6">
    <source>
        <dbReference type="SAM" id="MobiDB-lite"/>
    </source>
</evidence>
<sequence>MKCHYDILEVARDAKVDDIKKARDRLAKKFHPDKALQSGDASLVQEYTVTFRLIQQAYEVLSDAHERAWYDSHRDQILSSKTAVQEDIDIYAYFNSSAYSGFGDDPKGFFATYEKVFAKIGDVDRRKAEEAGEDYDVPIFGLSTSSYEDVVHPFYAFWQSYSTKRAFFHLDKWDLRTADNRRISRAMEKENKKVRDTAKKDWNESVRELVNFVRKRDPRVKAHRKILEERAEENRRKVVENQQEQLKKRQAMMTSHVVHHSAELEKQYRDLEKSLKKDGRGNETEESGEGEDEVDGEEEEEMEEEDDDDPLYCVGCDKRFKSFPAMRNHVQSKQHKKNMEMLRSELEEDIVHLDEALNNVDLNETGEEDSLEIAEEITERTPKTEERSSGKEDSVVDQEEQKGSKATKVRFETAPEVYTIPQPEEGDVLPAEAEPLVEVEEYVSRNKSKKEKKTKQTQKKVQELGTKCGVCRQAFPTRNKLFDHIKSTGHALLKEH</sequence>
<dbReference type="PRINTS" id="PR00625">
    <property type="entry name" value="JDOMAIN"/>
</dbReference>
<evidence type="ECO:0000256" key="5">
    <source>
        <dbReference type="SAM" id="Coils"/>
    </source>
</evidence>
<dbReference type="PROSITE" id="PS00636">
    <property type="entry name" value="DNAJ_1"/>
    <property type="match status" value="1"/>
</dbReference>
<dbReference type="GO" id="GO:0008270">
    <property type="term" value="F:zinc ion binding"/>
    <property type="evidence" value="ECO:0007669"/>
    <property type="project" value="UniProtKB-KW"/>
</dbReference>
<accession>A0A1D1W2D2</accession>
<dbReference type="InterPro" id="IPR036869">
    <property type="entry name" value="J_dom_sf"/>
</dbReference>
<evidence type="ECO:0000256" key="2">
    <source>
        <dbReference type="ARBA" id="ARBA00022771"/>
    </source>
</evidence>
<feature type="compositionally biased region" description="Basic and acidic residues" evidence="6">
    <location>
        <begin position="377"/>
        <end position="410"/>
    </location>
</feature>
<dbReference type="AlphaFoldDB" id="A0A1D1W2D2"/>
<organism evidence="9 10">
    <name type="scientific">Ramazzottius varieornatus</name>
    <name type="common">Water bear</name>
    <name type="synonym">Tardigrade</name>
    <dbReference type="NCBI Taxonomy" id="947166"/>
    <lineage>
        <taxon>Eukaryota</taxon>
        <taxon>Metazoa</taxon>
        <taxon>Ecdysozoa</taxon>
        <taxon>Tardigrada</taxon>
        <taxon>Eutardigrada</taxon>
        <taxon>Parachela</taxon>
        <taxon>Hypsibioidea</taxon>
        <taxon>Ramazzottiidae</taxon>
        <taxon>Ramazzottius</taxon>
    </lineage>
</organism>
<dbReference type="Gene3D" id="1.10.287.110">
    <property type="entry name" value="DnaJ domain"/>
    <property type="match status" value="1"/>
</dbReference>
<dbReference type="PANTHER" id="PTHR44029">
    <property type="entry name" value="DNAJ HOMOLOG SUBFAMILY C MEMBER 21"/>
    <property type="match status" value="1"/>
</dbReference>
<dbReference type="Pfam" id="PF00226">
    <property type="entry name" value="DnaJ"/>
    <property type="match status" value="1"/>
</dbReference>
<dbReference type="Gene3D" id="3.30.160.60">
    <property type="entry name" value="Classic Zinc Finger"/>
    <property type="match status" value="1"/>
</dbReference>
<evidence type="ECO:0000313" key="10">
    <source>
        <dbReference type="Proteomes" id="UP000186922"/>
    </source>
</evidence>
<feature type="compositionally biased region" description="Acidic residues" evidence="6">
    <location>
        <begin position="364"/>
        <end position="376"/>
    </location>
</feature>
<dbReference type="InterPro" id="IPR003604">
    <property type="entry name" value="Matrin/U1-like-C_Znf_C2H2"/>
</dbReference>
<dbReference type="InterPro" id="IPR036236">
    <property type="entry name" value="Znf_C2H2_sf"/>
</dbReference>
<evidence type="ECO:0000256" key="1">
    <source>
        <dbReference type="ARBA" id="ARBA00022723"/>
    </source>
</evidence>
<feature type="coiled-coil region" evidence="5">
    <location>
        <begin position="336"/>
        <end position="363"/>
    </location>
</feature>
<gene>
    <name evidence="9" type="primary">RvY_17511-1</name>
    <name evidence="9" type="synonym">RvY_17511.1</name>
    <name evidence="9" type="ORF">RvY_17511</name>
</gene>
<dbReference type="EMBL" id="BDGG01000015">
    <property type="protein sequence ID" value="GAV07702.1"/>
    <property type="molecule type" value="Genomic_DNA"/>
</dbReference>
<evidence type="ECO:0000259" key="8">
    <source>
        <dbReference type="PROSITE" id="PS50157"/>
    </source>
</evidence>
<dbReference type="InterPro" id="IPR022755">
    <property type="entry name" value="Znf_C2H2_jaz"/>
</dbReference>
<protein>
    <recommendedName>
        <fullName evidence="11">J domain-containing protein</fullName>
    </recommendedName>
</protein>